<name>A0A1M7E0P8_9GAMM</name>
<evidence type="ECO:0000313" key="2">
    <source>
        <dbReference type="EMBL" id="SHL85331.1"/>
    </source>
</evidence>
<evidence type="ECO:0000313" key="3">
    <source>
        <dbReference type="Proteomes" id="UP000184123"/>
    </source>
</evidence>
<dbReference type="EMBL" id="FRCA01000003">
    <property type="protein sequence ID" value="SHL85331.1"/>
    <property type="molecule type" value="Genomic_DNA"/>
</dbReference>
<accession>A0A1M7E0P8</accession>
<dbReference type="STRING" id="44933.SAMN05660971_01567"/>
<reference evidence="2 3" key="1">
    <citation type="submission" date="2016-11" db="EMBL/GenBank/DDBJ databases">
        <authorList>
            <person name="Jaros S."/>
            <person name="Januszkiewicz K."/>
            <person name="Wedrychowicz H."/>
        </authorList>
    </citation>
    <scope>NUCLEOTIDE SEQUENCE [LARGE SCALE GENOMIC DNA]</scope>
    <source>
        <strain evidence="2 3">DSM 4740</strain>
    </source>
</reference>
<evidence type="ECO:0000256" key="1">
    <source>
        <dbReference type="SAM" id="MobiDB-lite"/>
    </source>
</evidence>
<proteinExistence type="predicted"/>
<gene>
    <name evidence="2" type="ORF">SAMN05660971_01567</name>
</gene>
<organism evidence="2 3">
    <name type="scientific">Halomonas cupida</name>
    <dbReference type="NCBI Taxonomy" id="44933"/>
    <lineage>
        <taxon>Bacteria</taxon>
        <taxon>Pseudomonadati</taxon>
        <taxon>Pseudomonadota</taxon>
        <taxon>Gammaproteobacteria</taxon>
        <taxon>Oceanospirillales</taxon>
        <taxon>Halomonadaceae</taxon>
        <taxon>Halomonas</taxon>
    </lineage>
</organism>
<feature type="compositionally biased region" description="Polar residues" evidence="1">
    <location>
        <begin position="1"/>
        <end position="13"/>
    </location>
</feature>
<protein>
    <submittedName>
        <fullName evidence="2">Uncharacterized protein</fullName>
    </submittedName>
</protein>
<dbReference type="Proteomes" id="UP000184123">
    <property type="component" value="Unassembled WGS sequence"/>
</dbReference>
<sequence>MYSSQQCPSNKGNTGHGVIAERLSVASVETPESTRGSGGTVEITQDLPPQRQGSKRGH</sequence>
<feature type="region of interest" description="Disordered" evidence="1">
    <location>
        <begin position="1"/>
        <end position="58"/>
    </location>
</feature>
<dbReference type="AlphaFoldDB" id="A0A1M7E0P8"/>